<organism evidence="2 3">
    <name type="scientific">Streptomyces gilvosporeus</name>
    <dbReference type="NCBI Taxonomy" id="553510"/>
    <lineage>
        <taxon>Bacteria</taxon>
        <taxon>Bacillati</taxon>
        <taxon>Actinomycetota</taxon>
        <taxon>Actinomycetes</taxon>
        <taxon>Kitasatosporales</taxon>
        <taxon>Streptomycetaceae</taxon>
        <taxon>Streptomyces</taxon>
    </lineage>
</organism>
<keyword evidence="3" id="KW-1185">Reference proteome</keyword>
<protein>
    <submittedName>
        <fullName evidence="2">Uncharacterized protein</fullName>
    </submittedName>
</protein>
<feature type="region of interest" description="Disordered" evidence="1">
    <location>
        <begin position="1"/>
        <end position="61"/>
    </location>
</feature>
<dbReference type="KEGG" id="sgv:B1H19_21910"/>
<evidence type="ECO:0000256" key="1">
    <source>
        <dbReference type="SAM" id="MobiDB-lite"/>
    </source>
</evidence>
<name>A0A1V0TUM9_9ACTN</name>
<dbReference type="EMBL" id="CP020569">
    <property type="protein sequence ID" value="ARF56478.1"/>
    <property type="molecule type" value="Genomic_DNA"/>
</dbReference>
<proteinExistence type="predicted"/>
<feature type="compositionally biased region" description="Basic and acidic residues" evidence="1">
    <location>
        <begin position="33"/>
        <end position="51"/>
    </location>
</feature>
<evidence type="ECO:0000313" key="3">
    <source>
        <dbReference type="Proteomes" id="UP000192726"/>
    </source>
</evidence>
<sequence>MSSYDDEQPDPNDSLLEKIRRGEQIATPGGARESGDRDLYDEEWRDHDRRGPYGQRRRRKN</sequence>
<dbReference type="RefSeq" id="WP_083106512.1">
    <property type="nucleotide sequence ID" value="NZ_CP020569.1"/>
</dbReference>
<reference evidence="2 3" key="1">
    <citation type="submission" date="2017-04" db="EMBL/GenBank/DDBJ databases">
        <title>Complete Genome Sequence of Streptomyces gilvosporeus F607, a Capable Producer of Natamycin.</title>
        <authorList>
            <person name="Zong G."/>
            <person name="Zhong C."/>
            <person name="Fu J."/>
            <person name="Qin R."/>
            <person name="Cao G."/>
        </authorList>
    </citation>
    <scope>NUCLEOTIDE SEQUENCE [LARGE SCALE GENOMIC DNA]</scope>
    <source>
        <strain evidence="2 3">F607</strain>
    </source>
</reference>
<gene>
    <name evidence="2" type="ORF">B1H19_21910</name>
</gene>
<dbReference type="STRING" id="553510.B1H19_21910"/>
<evidence type="ECO:0000313" key="2">
    <source>
        <dbReference type="EMBL" id="ARF56478.1"/>
    </source>
</evidence>
<feature type="compositionally biased region" description="Acidic residues" evidence="1">
    <location>
        <begin position="1"/>
        <end position="10"/>
    </location>
</feature>
<dbReference type="OrthoDB" id="4298680at2"/>
<dbReference type="Proteomes" id="UP000192726">
    <property type="component" value="Chromosome"/>
</dbReference>
<accession>A0A1V0TUM9</accession>
<dbReference type="AlphaFoldDB" id="A0A1V0TUM9"/>